<evidence type="ECO:0000313" key="2">
    <source>
        <dbReference type="EMBL" id="CAF1479283.1"/>
    </source>
</evidence>
<protein>
    <submittedName>
        <fullName evidence="2">Uncharacterized protein</fullName>
    </submittedName>
</protein>
<name>A0A815RML2_ADIRI</name>
<evidence type="ECO:0000313" key="3">
    <source>
        <dbReference type="Proteomes" id="UP000663828"/>
    </source>
</evidence>
<dbReference type="AlphaFoldDB" id="A0A815RML2"/>
<dbReference type="Proteomes" id="UP000663828">
    <property type="component" value="Unassembled WGS sequence"/>
</dbReference>
<organism evidence="2 3">
    <name type="scientific">Adineta ricciae</name>
    <name type="common">Rotifer</name>
    <dbReference type="NCBI Taxonomy" id="249248"/>
    <lineage>
        <taxon>Eukaryota</taxon>
        <taxon>Metazoa</taxon>
        <taxon>Spiralia</taxon>
        <taxon>Gnathifera</taxon>
        <taxon>Rotifera</taxon>
        <taxon>Eurotatoria</taxon>
        <taxon>Bdelloidea</taxon>
        <taxon>Adinetida</taxon>
        <taxon>Adinetidae</taxon>
        <taxon>Adineta</taxon>
    </lineage>
</organism>
<sequence>MKPNYQYNILNFGKAFGLGLFLNNPATGVLSFLTYHVIMFLLFVSLESLPDVWTKVKNLCHLKATRVTTLPIQPNNDI</sequence>
<comment type="caution">
    <text evidence="2">The sequence shown here is derived from an EMBL/GenBank/DDBJ whole genome shotgun (WGS) entry which is preliminary data.</text>
</comment>
<keyword evidence="1" id="KW-0812">Transmembrane</keyword>
<keyword evidence="1" id="KW-0472">Membrane</keyword>
<evidence type="ECO:0000256" key="1">
    <source>
        <dbReference type="SAM" id="Phobius"/>
    </source>
</evidence>
<keyword evidence="3" id="KW-1185">Reference proteome</keyword>
<gene>
    <name evidence="2" type="ORF">XAT740_LOCUS38440</name>
</gene>
<keyword evidence="1" id="KW-1133">Transmembrane helix</keyword>
<reference evidence="2" key="1">
    <citation type="submission" date="2021-02" db="EMBL/GenBank/DDBJ databases">
        <authorList>
            <person name="Nowell W R."/>
        </authorList>
    </citation>
    <scope>NUCLEOTIDE SEQUENCE</scope>
</reference>
<feature type="transmembrane region" description="Helical" evidence="1">
    <location>
        <begin position="26"/>
        <end position="46"/>
    </location>
</feature>
<proteinExistence type="predicted"/>
<accession>A0A815RML2</accession>
<dbReference type="EMBL" id="CAJNOR010004153">
    <property type="protein sequence ID" value="CAF1479283.1"/>
    <property type="molecule type" value="Genomic_DNA"/>
</dbReference>